<evidence type="ECO:0000313" key="5">
    <source>
        <dbReference type="EMBL" id="OLP45970.1"/>
    </source>
</evidence>
<keyword evidence="3" id="KW-0804">Transcription</keyword>
<evidence type="ECO:0000313" key="6">
    <source>
        <dbReference type="Proteomes" id="UP000186894"/>
    </source>
</evidence>
<keyword evidence="1" id="KW-0805">Transcription regulation</keyword>
<dbReference type="EMBL" id="MKIM01000023">
    <property type="protein sequence ID" value="OLP45970.1"/>
    <property type="molecule type" value="Genomic_DNA"/>
</dbReference>
<protein>
    <submittedName>
        <fullName evidence="5">AraC family transcriptional regulator</fullName>
    </submittedName>
</protein>
<dbReference type="PRINTS" id="PR00032">
    <property type="entry name" value="HTHARAC"/>
</dbReference>
<dbReference type="AlphaFoldDB" id="A0A1Q8ZV74"/>
<dbReference type="InterPro" id="IPR018060">
    <property type="entry name" value="HTH_AraC"/>
</dbReference>
<sequence length="284" mass="31907">MTVPSFFIYGEPDKQLDIGFMHVETVMERRHMHYGRVDAHKHDKMAQITLWTCGQGSYFIEDQKLDFIAPAASFMPSGVVHGFTVDADCSDAIVASIADSALPPIAALSMLNFDQPVMVRGQRDHRNWQNLLTIMTRVHEDYRQGAATSLAALIAVATNDMATLASLDHASTQGGNDLAQAFRRLVDSHFRKNWPVEHYISALGTTPHLLGKACRQAYGVSVKIFIDQRRLLEAKRLLLFTVRSVEDIAYEIGFHDPAYFSRFFNTRTGLPPGEWRNGQKNRPA</sequence>
<gene>
    <name evidence="5" type="ORF">BJF95_14720</name>
</gene>
<evidence type="ECO:0000256" key="2">
    <source>
        <dbReference type="ARBA" id="ARBA00023125"/>
    </source>
</evidence>
<evidence type="ECO:0000259" key="4">
    <source>
        <dbReference type="PROSITE" id="PS01124"/>
    </source>
</evidence>
<dbReference type="PROSITE" id="PS00041">
    <property type="entry name" value="HTH_ARAC_FAMILY_1"/>
    <property type="match status" value="1"/>
</dbReference>
<feature type="domain" description="HTH araC/xylS-type" evidence="4">
    <location>
        <begin position="180"/>
        <end position="278"/>
    </location>
</feature>
<evidence type="ECO:0000256" key="3">
    <source>
        <dbReference type="ARBA" id="ARBA00023163"/>
    </source>
</evidence>
<dbReference type="PROSITE" id="PS01124">
    <property type="entry name" value="HTH_ARAC_FAMILY_2"/>
    <property type="match status" value="1"/>
</dbReference>
<evidence type="ECO:0000256" key="1">
    <source>
        <dbReference type="ARBA" id="ARBA00023015"/>
    </source>
</evidence>
<keyword evidence="6" id="KW-1185">Reference proteome</keyword>
<reference evidence="5 6" key="1">
    <citation type="submission" date="2016-09" db="EMBL/GenBank/DDBJ databases">
        <title>Rhizobium oryziradicis sp. nov., isolated from the root of rice.</title>
        <authorList>
            <person name="Zhao J."/>
            <person name="Zhang X."/>
        </authorList>
    </citation>
    <scope>NUCLEOTIDE SEQUENCE [LARGE SCALE GENOMIC DNA]</scope>
    <source>
        <strain evidence="5 6">N19</strain>
    </source>
</reference>
<dbReference type="Proteomes" id="UP000186894">
    <property type="component" value="Unassembled WGS sequence"/>
</dbReference>
<proteinExistence type="predicted"/>
<name>A0A1Q8ZV74_9HYPH</name>
<accession>A0A1Q8ZV74</accession>
<dbReference type="OrthoDB" id="9814125at2"/>
<dbReference type="InterPro" id="IPR020449">
    <property type="entry name" value="Tscrpt_reg_AraC-type_HTH"/>
</dbReference>
<dbReference type="PANTHER" id="PTHR43280:SF32">
    <property type="entry name" value="TRANSCRIPTIONAL REGULATORY PROTEIN"/>
    <property type="match status" value="1"/>
</dbReference>
<dbReference type="Gene3D" id="1.10.10.60">
    <property type="entry name" value="Homeodomain-like"/>
    <property type="match status" value="1"/>
</dbReference>
<dbReference type="GO" id="GO:0043565">
    <property type="term" value="F:sequence-specific DNA binding"/>
    <property type="evidence" value="ECO:0007669"/>
    <property type="project" value="InterPro"/>
</dbReference>
<dbReference type="SMART" id="SM00342">
    <property type="entry name" value="HTH_ARAC"/>
    <property type="match status" value="1"/>
</dbReference>
<organism evidence="5 6">
    <name type="scientific">Rhizobium oryziradicis</name>
    <dbReference type="NCBI Taxonomy" id="1867956"/>
    <lineage>
        <taxon>Bacteria</taxon>
        <taxon>Pseudomonadati</taxon>
        <taxon>Pseudomonadota</taxon>
        <taxon>Alphaproteobacteria</taxon>
        <taxon>Hyphomicrobiales</taxon>
        <taxon>Rhizobiaceae</taxon>
        <taxon>Rhizobium/Agrobacterium group</taxon>
        <taxon>Rhizobium</taxon>
    </lineage>
</organism>
<keyword evidence="2" id="KW-0238">DNA-binding</keyword>
<dbReference type="InterPro" id="IPR018062">
    <property type="entry name" value="HTH_AraC-typ_CS"/>
</dbReference>
<comment type="caution">
    <text evidence="5">The sequence shown here is derived from an EMBL/GenBank/DDBJ whole genome shotgun (WGS) entry which is preliminary data.</text>
</comment>
<dbReference type="STRING" id="1867956.BJF95_14720"/>
<dbReference type="Pfam" id="PF12833">
    <property type="entry name" value="HTH_18"/>
    <property type="match status" value="1"/>
</dbReference>
<dbReference type="GO" id="GO:0003700">
    <property type="term" value="F:DNA-binding transcription factor activity"/>
    <property type="evidence" value="ECO:0007669"/>
    <property type="project" value="InterPro"/>
</dbReference>
<dbReference type="InterPro" id="IPR009057">
    <property type="entry name" value="Homeodomain-like_sf"/>
</dbReference>
<dbReference type="RefSeq" id="WP_075638435.1">
    <property type="nucleotide sequence ID" value="NZ_MKIM01000023.1"/>
</dbReference>
<dbReference type="SUPFAM" id="SSF46689">
    <property type="entry name" value="Homeodomain-like"/>
    <property type="match status" value="1"/>
</dbReference>
<dbReference type="PANTHER" id="PTHR43280">
    <property type="entry name" value="ARAC-FAMILY TRANSCRIPTIONAL REGULATOR"/>
    <property type="match status" value="1"/>
</dbReference>